<dbReference type="OrthoDB" id="2740196at2"/>
<keyword evidence="2" id="KW-1185">Reference proteome</keyword>
<comment type="caution">
    <text evidence="1">The sequence shown here is derived from an EMBL/GenBank/DDBJ whole genome shotgun (WGS) entry which is preliminary data.</text>
</comment>
<evidence type="ECO:0000313" key="1">
    <source>
        <dbReference type="EMBL" id="KKB34439.1"/>
    </source>
</evidence>
<name>A0A0F5HM19_BACTR</name>
<proteinExistence type="predicted"/>
<dbReference type="EMBL" id="JWIR02000085">
    <property type="protein sequence ID" value="KKB34439.1"/>
    <property type="molecule type" value="Genomic_DNA"/>
</dbReference>
<accession>A0A0F5HM19</accession>
<organism evidence="1 2">
    <name type="scientific">Bacillus thermotolerans</name>
    <name type="common">Quasibacillus thermotolerans</name>
    <dbReference type="NCBI Taxonomy" id="1221996"/>
    <lineage>
        <taxon>Bacteria</taxon>
        <taxon>Bacillati</taxon>
        <taxon>Bacillota</taxon>
        <taxon>Bacilli</taxon>
        <taxon>Bacillales</taxon>
        <taxon>Bacillaceae</taxon>
        <taxon>Bacillus</taxon>
    </lineage>
</organism>
<evidence type="ECO:0000313" key="2">
    <source>
        <dbReference type="Proteomes" id="UP000031563"/>
    </source>
</evidence>
<protein>
    <submittedName>
        <fullName evidence="1">Uncharacterized protein</fullName>
    </submittedName>
</protein>
<dbReference type="Proteomes" id="UP000031563">
    <property type="component" value="Unassembled WGS sequence"/>
</dbReference>
<gene>
    <name evidence="1" type="ORF">QY95_03918</name>
</gene>
<dbReference type="RefSeq" id="WP_046128621.1">
    <property type="nucleotide sequence ID" value="NZ_JWIQ02000096.1"/>
</dbReference>
<dbReference type="AlphaFoldDB" id="A0A0F5HM19"/>
<sequence>MKKEDLFDQEASEANLKLNEELNDDMTILHEAEGSDSSAEANLKIQEEFNSHRPKEEVFPTYLYNNTPAIRVTRKDK</sequence>
<reference evidence="1" key="1">
    <citation type="submission" date="2015-02" db="EMBL/GenBank/DDBJ databases">
        <title>Genome Assembly of Bacillaceae bacterium MTCC 8252.</title>
        <authorList>
            <person name="Verma A."/>
            <person name="Khatri I."/>
            <person name="Mual P."/>
            <person name="Subramanian S."/>
            <person name="Krishnamurthi S."/>
        </authorList>
    </citation>
    <scope>NUCLEOTIDE SEQUENCE [LARGE SCALE GENOMIC DNA]</scope>
    <source>
        <strain evidence="1">MTCC 8252</strain>
    </source>
</reference>
<accession>A0A0F5HX99</accession>